<reference evidence="2" key="1">
    <citation type="journal article" date="2015" name="Nature">
        <title>Complex archaea that bridge the gap between prokaryotes and eukaryotes.</title>
        <authorList>
            <person name="Spang A."/>
            <person name="Saw J.H."/>
            <person name="Jorgensen S.L."/>
            <person name="Zaremba-Niedzwiedzka K."/>
            <person name="Martijn J."/>
            <person name="Lind A.E."/>
            <person name="van Eijk R."/>
            <person name="Schleper C."/>
            <person name="Guy L."/>
            <person name="Ettema T.J."/>
        </authorList>
    </citation>
    <scope>NUCLEOTIDE SEQUENCE</scope>
</reference>
<proteinExistence type="predicted"/>
<evidence type="ECO:0000256" key="1">
    <source>
        <dbReference type="SAM" id="Phobius"/>
    </source>
</evidence>
<comment type="caution">
    <text evidence="2">The sequence shown here is derived from an EMBL/GenBank/DDBJ whole genome shotgun (WGS) entry which is preliminary data.</text>
</comment>
<keyword evidence="1" id="KW-0812">Transmembrane</keyword>
<keyword evidence="1" id="KW-0472">Membrane</keyword>
<name>A0A0F9I7R6_9ZZZZ</name>
<gene>
    <name evidence="2" type="ORF">LCGC14_1612780</name>
</gene>
<dbReference type="EMBL" id="LAZR01013078">
    <property type="protein sequence ID" value="KKM23671.1"/>
    <property type="molecule type" value="Genomic_DNA"/>
</dbReference>
<dbReference type="AlphaFoldDB" id="A0A0F9I7R6"/>
<sequence length="80" mass="9179">MNAQDRIEFEKLRDILTDYTELMGRLDERSINTYNLSEKMESHLEKSNGRLRKVENRFWYISGGLAVALALGGVALALVF</sequence>
<protein>
    <submittedName>
        <fullName evidence="2">Uncharacterized protein</fullName>
    </submittedName>
</protein>
<accession>A0A0F9I7R6</accession>
<organism evidence="2">
    <name type="scientific">marine sediment metagenome</name>
    <dbReference type="NCBI Taxonomy" id="412755"/>
    <lineage>
        <taxon>unclassified sequences</taxon>
        <taxon>metagenomes</taxon>
        <taxon>ecological metagenomes</taxon>
    </lineage>
</organism>
<evidence type="ECO:0000313" key="2">
    <source>
        <dbReference type="EMBL" id="KKM23671.1"/>
    </source>
</evidence>
<keyword evidence="1" id="KW-1133">Transmembrane helix</keyword>
<feature type="transmembrane region" description="Helical" evidence="1">
    <location>
        <begin position="58"/>
        <end position="79"/>
    </location>
</feature>